<dbReference type="Pfam" id="PF19629">
    <property type="entry name" value="DUF6133"/>
    <property type="match status" value="1"/>
</dbReference>
<dbReference type="RefSeq" id="WP_207725100.1">
    <property type="nucleotide sequence ID" value="NZ_AP023367.1"/>
</dbReference>
<evidence type="ECO:0000313" key="1">
    <source>
        <dbReference type="EMBL" id="BCJ93535.1"/>
    </source>
</evidence>
<gene>
    <name evidence="1" type="ORF">acsn021_11040</name>
</gene>
<dbReference type="KEGG" id="acel:acsn021_11040"/>
<dbReference type="EMBL" id="AP023367">
    <property type="protein sequence ID" value="BCJ93535.1"/>
    <property type="molecule type" value="Genomic_DNA"/>
</dbReference>
<protein>
    <submittedName>
        <fullName evidence="1">Uncharacterized protein</fullName>
    </submittedName>
</protein>
<accession>A0A6S6R1V8</accession>
<name>A0A6S6R1V8_9FIRM</name>
<proteinExistence type="predicted"/>
<dbReference type="InterPro" id="IPR045765">
    <property type="entry name" value="DUF6133"/>
</dbReference>
<reference evidence="1 2" key="1">
    <citation type="journal article" date="2016" name="Int. J. Syst. Evol. Microbiol.">
        <title>Descriptions of Anaerotaenia torta gen. nov., sp. nov. and Anaerocolumna cellulosilytica gen. nov., sp. nov. isolated from a methanogenic reactor of cattle waste.</title>
        <authorList>
            <person name="Uek A."/>
            <person name="Ohtaki Y."/>
            <person name="Kaku N."/>
            <person name="Ueki K."/>
        </authorList>
    </citation>
    <scope>NUCLEOTIDE SEQUENCE [LARGE SCALE GENOMIC DNA]</scope>
    <source>
        <strain evidence="1 2">SN021</strain>
    </source>
</reference>
<dbReference type="Proteomes" id="UP000515561">
    <property type="component" value="Chromosome"/>
</dbReference>
<sequence>MRKFNNFLNEKSIKAKVRMGKFIEKTVGKLQEKDGNFFEEGIKWIIAFVVGALLLGGIYLLFKDIILPTITSRVQQMFNYS</sequence>
<dbReference type="AlphaFoldDB" id="A0A6S6R1V8"/>
<keyword evidence="2" id="KW-1185">Reference proteome</keyword>
<evidence type="ECO:0000313" key="2">
    <source>
        <dbReference type="Proteomes" id="UP000515561"/>
    </source>
</evidence>
<organism evidence="1 2">
    <name type="scientific">Anaerocolumna cellulosilytica</name>
    <dbReference type="NCBI Taxonomy" id="433286"/>
    <lineage>
        <taxon>Bacteria</taxon>
        <taxon>Bacillati</taxon>
        <taxon>Bacillota</taxon>
        <taxon>Clostridia</taxon>
        <taxon>Lachnospirales</taxon>
        <taxon>Lachnospiraceae</taxon>
        <taxon>Anaerocolumna</taxon>
    </lineage>
</organism>